<sequence length="91" mass="9571">MIQNFQCNGKGKSLAVIGPHSGRKSVIVLGISGLSLGRPTEFLDIKHVGATNKLGETPIPVFKEACTSTRRSADDGICGGCCYTRTYKGVG</sequence>
<dbReference type="Proteomes" id="UP001054837">
    <property type="component" value="Unassembled WGS sequence"/>
</dbReference>
<comment type="caution">
    <text evidence="1">The sequence shown here is derived from an EMBL/GenBank/DDBJ whole genome shotgun (WGS) entry which is preliminary data.</text>
</comment>
<dbReference type="EMBL" id="BPLQ01013097">
    <property type="protein sequence ID" value="GIY69774.1"/>
    <property type="molecule type" value="Genomic_DNA"/>
</dbReference>
<organism evidence="1 2">
    <name type="scientific">Caerostris darwini</name>
    <dbReference type="NCBI Taxonomy" id="1538125"/>
    <lineage>
        <taxon>Eukaryota</taxon>
        <taxon>Metazoa</taxon>
        <taxon>Ecdysozoa</taxon>
        <taxon>Arthropoda</taxon>
        <taxon>Chelicerata</taxon>
        <taxon>Arachnida</taxon>
        <taxon>Araneae</taxon>
        <taxon>Araneomorphae</taxon>
        <taxon>Entelegynae</taxon>
        <taxon>Araneoidea</taxon>
        <taxon>Araneidae</taxon>
        <taxon>Caerostris</taxon>
    </lineage>
</organism>
<protein>
    <submittedName>
        <fullName evidence="1">Uncharacterized protein</fullName>
    </submittedName>
</protein>
<dbReference type="AlphaFoldDB" id="A0AAV4VIH2"/>
<gene>
    <name evidence="1" type="ORF">CDAR_602741</name>
</gene>
<proteinExistence type="predicted"/>
<evidence type="ECO:0000313" key="1">
    <source>
        <dbReference type="EMBL" id="GIY69774.1"/>
    </source>
</evidence>
<keyword evidence="2" id="KW-1185">Reference proteome</keyword>
<evidence type="ECO:0000313" key="2">
    <source>
        <dbReference type="Proteomes" id="UP001054837"/>
    </source>
</evidence>
<reference evidence="1 2" key="1">
    <citation type="submission" date="2021-06" db="EMBL/GenBank/DDBJ databases">
        <title>Caerostris darwini draft genome.</title>
        <authorList>
            <person name="Kono N."/>
            <person name="Arakawa K."/>
        </authorList>
    </citation>
    <scope>NUCLEOTIDE SEQUENCE [LARGE SCALE GENOMIC DNA]</scope>
</reference>
<accession>A0AAV4VIH2</accession>
<name>A0AAV4VIH2_9ARAC</name>